<gene>
    <name evidence="1" type="ORF">S06H3_12343</name>
</gene>
<proteinExistence type="predicted"/>
<dbReference type="AlphaFoldDB" id="X1LXK9"/>
<evidence type="ECO:0000313" key="1">
    <source>
        <dbReference type="EMBL" id="GAI07170.1"/>
    </source>
</evidence>
<protein>
    <submittedName>
        <fullName evidence="1">Uncharacterized protein</fullName>
    </submittedName>
</protein>
<sequence>MAKLKTPLLSFNARGTLAKILSFRLKGKQTIIEKKPILKDAKSFSQLSWRHMYQKATALWNALSTDEKKTWEANATPRHMTGYAWFMSQCLKPNPGIYLPLQGGTMSGNIDMADNRILDLPTPTANEEPTRKQDLADHNVAQARHGMTVAEYVAIAYGEQYVAVRRLSDTMLGRSFYRAVDNDYLYIHGGQTRGASISLYGKDHMFMKGFISVLVPNAAGSGTKNPILLEGRTNNP</sequence>
<name>X1LXK9_9ZZZZ</name>
<organism evidence="1">
    <name type="scientific">marine sediment metagenome</name>
    <dbReference type="NCBI Taxonomy" id="412755"/>
    <lineage>
        <taxon>unclassified sequences</taxon>
        <taxon>metagenomes</taxon>
        <taxon>ecological metagenomes</taxon>
    </lineage>
</organism>
<reference evidence="1" key="1">
    <citation type="journal article" date="2014" name="Front. Microbiol.">
        <title>High frequency of phylogenetically diverse reductive dehalogenase-homologous genes in deep subseafloor sedimentary metagenomes.</title>
        <authorList>
            <person name="Kawai M."/>
            <person name="Futagami T."/>
            <person name="Toyoda A."/>
            <person name="Takaki Y."/>
            <person name="Nishi S."/>
            <person name="Hori S."/>
            <person name="Arai W."/>
            <person name="Tsubouchi T."/>
            <person name="Morono Y."/>
            <person name="Uchiyama I."/>
            <person name="Ito T."/>
            <person name="Fujiyama A."/>
            <person name="Inagaki F."/>
            <person name="Takami H."/>
        </authorList>
    </citation>
    <scope>NUCLEOTIDE SEQUENCE</scope>
    <source>
        <strain evidence="1">Expedition CK06-06</strain>
    </source>
</reference>
<comment type="caution">
    <text evidence="1">The sequence shown here is derived from an EMBL/GenBank/DDBJ whole genome shotgun (WGS) entry which is preliminary data.</text>
</comment>
<feature type="non-terminal residue" evidence="1">
    <location>
        <position position="236"/>
    </location>
</feature>
<dbReference type="EMBL" id="BARV01006046">
    <property type="protein sequence ID" value="GAI07170.1"/>
    <property type="molecule type" value="Genomic_DNA"/>
</dbReference>
<accession>X1LXK9</accession>